<dbReference type="Pfam" id="PF07583">
    <property type="entry name" value="PSCyt2"/>
    <property type="match status" value="1"/>
</dbReference>
<dbReference type="OrthoDB" id="223445at2"/>
<reference evidence="5 6" key="1">
    <citation type="submission" date="2019-08" db="EMBL/GenBank/DDBJ databases">
        <title>Deep-cultivation of Planctomycetes and their phenomic and genomic characterization uncovers novel biology.</title>
        <authorList>
            <person name="Wiegand S."/>
            <person name="Jogler M."/>
            <person name="Boedeker C."/>
            <person name="Pinto D."/>
            <person name="Vollmers J."/>
            <person name="Rivas-Marin E."/>
            <person name="Kohn T."/>
            <person name="Peeters S.H."/>
            <person name="Heuer A."/>
            <person name="Rast P."/>
            <person name="Oberbeckmann S."/>
            <person name="Bunk B."/>
            <person name="Jeske O."/>
            <person name="Meyerdierks A."/>
            <person name="Storesund J.E."/>
            <person name="Kallscheuer N."/>
            <person name="Luecker S."/>
            <person name="Lage O.M."/>
            <person name="Pohl T."/>
            <person name="Merkel B.J."/>
            <person name="Hornburger P."/>
            <person name="Mueller R.-W."/>
            <person name="Bruemmer F."/>
            <person name="Labrenz M."/>
            <person name="Spormann A.M."/>
            <person name="Op den Camp H."/>
            <person name="Overmann J."/>
            <person name="Amann R."/>
            <person name="Jetten M.S.M."/>
            <person name="Mascher T."/>
            <person name="Medema M.H."/>
            <person name="Devos D.P."/>
            <person name="Kaster A.-K."/>
            <person name="Ovreas L."/>
            <person name="Rohde M."/>
            <person name="Galperin M.Y."/>
            <person name="Jogler C."/>
        </authorList>
    </citation>
    <scope>NUCLEOTIDE SEQUENCE [LARGE SCALE GENOMIC DNA]</scope>
    <source>
        <strain evidence="5 6">UC8</strain>
    </source>
</reference>
<feature type="region of interest" description="Disordered" evidence="1">
    <location>
        <begin position="100"/>
        <end position="128"/>
    </location>
</feature>
<dbReference type="PANTHER" id="PTHR35889">
    <property type="entry name" value="CYCLOINULO-OLIGOSACCHARIDE FRUCTANOTRANSFERASE-RELATED"/>
    <property type="match status" value="1"/>
</dbReference>
<evidence type="ECO:0000259" key="3">
    <source>
        <dbReference type="Pfam" id="PF07583"/>
    </source>
</evidence>
<evidence type="ECO:0000259" key="4">
    <source>
        <dbReference type="Pfam" id="PF07587"/>
    </source>
</evidence>
<evidence type="ECO:0000256" key="1">
    <source>
        <dbReference type="SAM" id="MobiDB-lite"/>
    </source>
</evidence>
<organism evidence="5 6">
    <name type="scientific">Roseimaritima ulvae</name>
    <dbReference type="NCBI Taxonomy" id="980254"/>
    <lineage>
        <taxon>Bacteria</taxon>
        <taxon>Pseudomonadati</taxon>
        <taxon>Planctomycetota</taxon>
        <taxon>Planctomycetia</taxon>
        <taxon>Pirellulales</taxon>
        <taxon>Pirellulaceae</taxon>
        <taxon>Roseimaritima</taxon>
    </lineage>
</organism>
<evidence type="ECO:0000256" key="2">
    <source>
        <dbReference type="SAM" id="Phobius"/>
    </source>
</evidence>
<keyword evidence="2" id="KW-0812">Transmembrane</keyword>
<name>A0A5B9QQ76_9BACT</name>
<keyword evidence="2" id="KW-1133">Transmembrane helix</keyword>
<dbReference type="AlphaFoldDB" id="A0A5B9QQ76"/>
<feature type="domain" description="DUF1553" evidence="4">
    <location>
        <begin position="448"/>
        <end position="513"/>
    </location>
</feature>
<dbReference type="InterPro" id="IPR011444">
    <property type="entry name" value="DUF1549"/>
</dbReference>
<keyword evidence="6" id="KW-1185">Reference proteome</keyword>
<dbReference type="RefSeq" id="WP_068140094.1">
    <property type="nucleotide sequence ID" value="NZ_CP042914.1"/>
</dbReference>
<dbReference type="InterPro" id="IPR022655">
    <property type="entry name" value="DUF1553"/>
</dbReference>
<feature type="region of interest" description="Disordered" evidence="1">
    <location>
        <begin position="144"/>
        <end position="175"/>
    </location>
</feature>
<feature type="transmembrane region" description="Helical" evidence="2">
    <location>
        <begin position="76"/>
        <end position="95"/>
    </location>
</feature>
<protein>
    <recommendedName>
        <fullName evidence="7">DUF1549 domain-containing protein</fullName>
    </recommendedName>
</protein>
<dbReference type="EMBL" id="CP042914">
    <property type="protein sequence ID" value="QEG40062.1"/>
    <property type="molecule type" value="Genomic_DNA"/>
</dbReference>
<evidence type="ECO:0000313" key="5">
    <source>
        <dbReference type="EMBL" id="QEG40062.1"/>
    </source>
</evidence>
<evidence type="ECO:0008006" key="7">
    <source>
        <dbReference type="Google" id="ProtNLM"/>
    </source>
</evidence>
<proteinExistence type="predicted"/>
<dbReference type="Proteomes" id="UP000325286">
    <property type="component" value="Chromosome"/>
</dbReference>
<feature type="domain" description="DUF1549" evidence="3">
    <location>
        <begin position="246"/>
        <end position="377"/>
    </location>
</feature>
<gene>
    <name evidence="5" type="ORF">UC8_20660</name>
</gene>
<dbReference type="Pfam" id="PF07587">
    <property type="entry name" value="PSD1"/>
    <property type="match status" value="1"/>
</dbReference>
<sequence>MRKEQNERQLNRDRAEESALIALLTEAVGGPSPPDLSADILQQLQDTPAKDANSSDALPPYSATARTAAKPQRNMAAVLSLIAAIAAVVLVVVVLRQSPRSGDGPDVAHQDNQSAAAVDPAFQRSDEPSPIDLALADAAAAAQAAEAASLDSHTPPRPRPRSMGSAPFAASETAAPDTHNAVDVFAKPAAVEPQPAAMIAQQLQQQFDLAWQHLGVAPTDPVSDDEVAQRISQWLDMPVSAEQAGDSQAIARLLRQKQAGRQASQRLLAQLLGPAWRRIQAEPKQTLVQFVSSSFDEGRGFDALTQQLFFGSDGDAAAQASAAWLSALAGERSVPVTQQMGHALLDMDLACARCHDDPIDSQIRQQDFWALAAVFENGLQYSRNQSGEPLVQATRQADSPKGQFFELPDGRQRVALPAMPPAWLDLQPAGPSDAVSLRDLDSVTAQWQDNPRLARSLVNRVWTSVYGRPLTGAVSDPDAPPSEEHLVQLRDYLAAQTRAHDFDLAALFSWVLTAPPMHREVVLEPLSDRAAFASDEQLARAEFMHRTFAGYESAPEKLGFKGLLAMASRWNGGGTIESLPALAQPSASDVDYTPTNLPSDAERMENWLRASFPEKSAAPALPAQWLGSIDDFEQQARHLYYAAGYWKPSGKQMAAARELHASAGDPAIALKQLWWALRNSR</sequence>
<accession>A0A5B9QQ76</accession>
<dbReference type="PANTHER" id="PTHR35889:SF3">
    <property type="entry name" value="F-BOX DOMAIN-CONTAINING PROTEIN"/>
    <property type="match status" value="1"/>
</dbReference>
<dbReference type="KEGG" id="rul:UC8_20660"/>
<evidence type="ECO:0000313" key="6">
    <source>
        <dbReference type="Proteomes" id="UP000325286"/>
    </source>
</evidence>
<keyword evidence="2" id="KW-0472">Membrane</keyword>